<comment type="caution">
    <text evidence="2">The sequence shown here is derived from an EMBL/GenBank/DDBJ whole genome shotgun (WGS) entry which is preliminary data.</text>
</comment>
<protein>
    <submittedName>
        <fullName evidence="2">ATP-grasp ribosomal peptide maturase</fullName>
    </submittedName>
</protein>
<accession>A0ABP8Q344</accession>
<name>A0ABP8Q344_9ACTN</name>
<gene>
    <name evidence="2" type="primary">tgmB_2</name>
    <name evidence="2" type="ORF">GCM10023191_040320</name>
</gene>
<organism evidence="2 3">
    <name type="scientific">Actinoallomurus oryzae</name>
    <dbReference type="NCBI Taxonomy" id="502180"/>
    <lineage>
        <taxon>Bacteria</taxon>
        <taxon>Bacillati</taxon>
        <taxon>Actinomycetota</taxon>
        <taxon>Actinomycetes</taxon>
        <taxon>Streptosporangiales</taxon>
        <taxon>Thermomonosporaceae</taxon>
        <taxon>Actinoallomurus</taxon>
    </lineage>
</organism>
<proteinExistence type="predicted"/>
<dbReference type="Pfam" id="PF21068">
    <property type="entry name" value="ATPgraspMvdD"/>
    <property type="match status" value="1"/>
</dbReference>
<sequence>MNNRQIVIVTDVFDVHADRIIEILRERDREPVRLNYSDVPDNVRLSCVLGGREWRGEIEILTNDRVIETARVGSVWWRKPGPFKLPGDLTGQERVFAAEELRHAMDGLWNVLDCLWVSRPEAIRRAGYKIEQLDRAARLGFAVPRTVVTTDPGTVRAFHRECHGDIVFKVLTEPYLAARTYLETNDDVEDFTPLVTPTTRITEAELEMLDAVRTVPCQFQELLPRRSELRVTVIGEEVFAAELRPDDPGDAPVDWRDAETTYRPADPPGEVVERCLRLTRGYGLNFAAIDLAVTTDDRYVFLEINPNGQFLYVEDRVPELRMGEAMATLLTSGVDG</sequence>
<evidence type="ECO:0000259" key="1">
    <source>
        <dbReference type="Pfam" id="PF21068"/>
    </source>
</evidence>
<evidence type="ECO:0000313" key="2">
    <source>
        <dbReference type="EMBL" id="GAA4497207.1"/>
    </source>
</evidence>
<dbReference type="Proteomes" id="UP001500503">
    <property type="component" value="Unassembled WGS sequence"/>
</dbReference>
<feature type="domain" description="MvdD-like pre-ATP grasp" evidence="1">
    <location>
        <begin position="8"/>
        <end position="123"/>
    </location>
</feature>
<dbReference type="PANTHER" id="PTHR21621:SF0">
    <property type="entry name" value="BETA-CITRYLGLUTAMATE SYNTHASE B-RELATED"/>
    <property type="match status" value="1"/>
</dbReference>
<dbReference type="InterPro" id="IPR048936">
    <property type="entry name" value="MvdD-like_ATPgrasp"/>
</dbReference>
<dbReference type="EMBL" id="BAABHF010000022">
    <property type="protein sequence ID" value="GAA4497207.1"/>
    <property type="molecule type" value="Genomic_DNA"/>
</dbReference>
<evidence type="ECO:0000313" key="3">
    <source>
        <dbReference type="Proteomes" id="UP001500503"/>
    </source>
</evidence>
<dbReference type="PANTHER" id="PTHR21621">
    <property type="entry name" value="RIBOSOMAL PROTEIN S6 MODIFICATION PROTEIN"/>
    <property type="match status" value="1"/>
</dbReference>
<dbReference type="RefSeq" id="WP_345465823.1">
    <property type="nucleotide sequence ID" value="NZ_BAABHF010000022.1"/>
</dbReference>
<dbReference type="Gene3D" id="3.30.470.20">
    <property type="entry name" value="ATP-grasp fold, B domain"/>
    <property type="match status" value="1"/>
</dbReference>
<reference evidence="3" key="1">
    <citation type="journal article" date="2019" name="Int. J. Syst. Evol. Microbiol.">
        <title>The Global Catalogue of Microorganisms (GCM) 10K type strain sequencing project: providing services to taxonomists for standard genome sequencing and annotation.</title>
        <authorList>
            <consortium name="The Broad Institute Genomics Platform"/>
            <consortium name="The Broad Institute Genome Sequencing Center for Infectious Disease"/>
            <person name="Wu L."/>
            <person name="Ma J."/>
        </authorList>
    </citation>
    <scope>NUCLEOTIDE SEQUENCE [LARGE SCALE GENOMIC DNA]</scope>
    <source>
        <strain evidence="3">JCM 17933</strain>
    </source>
</reference>
<keyword evidence="3" id="KW-1185">Reference proteome</keyword>
<dbReference type="SUPFAM" id="SSF56059">
    <property type="entry name" value="Glutathione synthetase ATP-binding domain-like"/>
    <property type="match status" value="1"/>
</dbReference>